<feature type="transmembrane region" description="Helical" evidence="1">
    <location>
        <begin position="52"/>
        <end position="71"/>
    </location>
</feature>
<organism evidence="3 4">
    <name type="scientific">Xylanibacillus composti</name>
    <dbReference type="NCBI Taxonomy" id="1572762"/>
    <lineage>
        <taxon>Bacteria</taxon>
        <taxon>Bacillati</taxon>
        <taxon>Bacillota</taxon>
        <taxon>Bacilli</taxon>
        <taxon>Bacillales</taxon>
        <taxon>Paenibacillaceae</taxon>
        <taxon>Xylanibacillus</taxon>
    </lineage>
</organism>
<reference evidence="3" key="1">
    <citation type="submission" date="2021-04" db="EMBL/GenBank/DDBJ databases">
        <title>Draft genome sequence of Xylanibacillus composti strain K13.</title>
        <authorList>
            <person name="Uke A."/>
            <person name="Chhe C."/>
            <person name="Baramee S."/>
            <person name="Kosugi A."/>
        </authorList>
    </citation>
    <scope>NUCLEOTIDE SEQUENCE</scope>
    <source>
        <strain evidence="3">K13</strain>
    </source>
</reference>
<sequence length="243" mass="27060">MGRHDQDPLRSFQMEADEHLFGDLHMHDRLKDKVWHSLQAERQERRGKRWRTIIGAAAAAAVLGITIVFALDHPGTDEGIHGNVLSEQDPETTPDIMAVEQDVVTLPTTLKHGEETGSVESQVAFHSLDEAESWFKESLMLPSFVPEGYELISMSGSSDLEGKPFSITLQYAAGEQQFSLTTFSQNAPILLKGEEVEMGGIQGYWGATDETELYWSIAEQHYRLIGNLSKEEAMNVAASLQDK</sequence>
<keyword evidence="1" id="KW-0812">Transmembrane</keyword>
<dbReference type="RefSeq" id="WP_213413720.1">
    <property type="nucleotide sequence ID" value="NZ_BOVK01000062.1"/>
</dbReference>
<dbReference type="EMBL" id="BOVK01000062">
    <property type="protein sequence ID" value="GIQ70914.1"/>
    <property type="molecule type" value="Genomic_DNA"/>
</dbReference>
<dbReference type="AlphaFoldDB" id="A0A8J4H8C1"/>
<evidence type="ECO:0000256" key="1">
    <source>
        <dbReference type="SAM" id="Phobius"/>
    </source>
</evidence>
<proteinExistence type="predicted"/>
<dbReference type="Pfam" id="PF14285">
    <property type="entry name" value="DUF4367"/>
    <property type="match status" value="1"/>
</dbReference>
<keyword evidence="1" id="KW-0472">Membrane</keyword>
<keyword evidence="4" id="KW-1185">Reference proteome</keyword>
<dbReference type="PANTHER" id="PTHR37507">
    <property type="entry name" value="SPORULATION PROTEIN YDCC"/>
    <property type="match status" value="1"/>
</dbReference>
<name>A0A8J4H8C1_9BACL</name>
<evidence type="ECO:0000313" key="4">
    <source>
        <dbReference type="Proteomes" id="UP000677918"/>
    </source>
</evidence>
<comment type="caution">
    <text evidence="3">The sequence shown here is derived from an EMBL/GenBank/DDBJ whole genome shotgun (WGS) entry which is preliminary data.</text>
</comment>
<dbReference type="InterPro" id="IPR025377">
    <property type="entry name" value="DUF4367"/>
</dbReference>
<dbReference type="Proteomes" id="UP000677918">
    <property type="component" value="Unassembled WGS sequence"/>
</dbReference>
<gene>
    <name evidence="3" type="ORF">XYCOK13_37380</name>
</gene>
<evidence type="ECO:0000259" key="2">
    <source>
        <dbReference type="Pfam" id="PF14285"/>
    </source>
</evidence>
<protein>
    <recommendedName>
        <fullName evidence="2">DUF4367 domain-containing protein</fullName>
    </recommendedName>
</protein>
<keyword evidence="1" id="KW-1133">Transmembrane helix</keyword>
<feature type="domain" description="DUF4367" evidence="2">
    <location>
        <begin position="142"/>
        <end position="240"/>
    </location>
</feature>
<evidence type="ECO:0000313" key="3">
    <source>
        <dbReference type="EMBL" id="GIQ70914.1"/>
    </source>
</evidence>
<dbReference type="InterPro" id="IPR052944">
    <property type="entry name" value="Sporulation_related"/>
</dbReference>
<dbReference type="PANTHER" id="PTHR37507:SF2">
    <property type="entry name" value="SPORULATION PROTEIN YDCC"/>
    <property type="match status" value="1"/>
</dbReference>
<accession>A0A8J4H8C1</accession>